<accession>A0A9P0CD29</accession>
<dbReference type="InterPro" id="IPR002300">
    <property type="entry name" value="aa-tRNA-synth_Ia"/>
</dbReference>
<evidence type="ECO:0000256" key="2">
    <source>
        <dbReference type="ARBA" id="ARBA00005594"/>
    </source>
</evidence>
<name>A0A9P0CD29_9CUCU</name>
<evidence type="ECO:0000313" key="17">
    <source>
        <dbReference type="Proteomes" id="UP001153636"/>
    </source>
</evidence>
<dbReference type="Pfam" id="PF00133">
    <property type="entry name" value="tRNA-synt_1"/>
    <property type="match status" value="1"/>
</dbReference>
<comment type="subcellular location">
    <subcellularLocation>
        <location evidence="1">Cytoplasm</location>
    </subcellularLocation>
</comment>
<dbReference type="FunFam" id="3.40.50.620:FF:000078">
    <property type="entry name" value="Valine--tRNA ligase, mitochondrial"/>
    <property type="match status" value="1"/>
</dbReference>
<dbReference type="Gene3D" id="1.10.730.10">
    <property type="entry name" value="Isoleucyl-tRNA Synthetase, Domain 1"/>
    <property type="match status" value="1"/>
</dbReference>
<feature type="domain" description="Methionyl/Valyl/Leucyl/Isoleucyl-tRNA synthetase anticodon-binding" evidence="15">
    <location>
        <begin position="705"/>
        <end position="845"/>
    </location>
</feature>
<dbReference type="InterPro" id="IPR002303">
    <property type="entry name" value="Valyl-tRNA_ligase"/>
</dbReference>
<dbReference type="GO" id="GO:0005524">
    <property type="term" value="F:ATP binding"/>
    <property type="evidence" value="ECO:0007669"/>
    <property type="project" value="UniProtKB-KW"/>
</dbReference>
<dbReference type="GO" id="GO:0005829">
    <property type="term" value="C:cytosol"/>
    <property type="evidence" value="ECO:0007669"/>
    <property type="project" value="TreeGrafter"/>
</dbReference>
<dbReference type="InterPro" id="IPR013155">
    <property type="entry name" value="M/V/L/I-tRNA-synth_anticd-bd"/>
</dbReference>
<evidence type="ECO:0000256" key="11">
    <source>
        <dbReference type="ARBA" id="ARBA00047552"/>
    </source>
</evidence>
<dbReference type="FunFam" id="3.40.50.620:FF:000020">
    <property type="entry name" value="Valine--tRNA ligase, mitochondrial"/>
    <property type="match status" value="1"/>
</dbReference>
<dbReference type="InterPro" id="IPR033705">
    <property type="entry name" value="Anticodon_Ia_Val"/>
</dbReference>
<keyword evidence="4" id="KW-0963">Cytoplasm</keyword>
<keyword evidence="13" id="KW-0175">Coiled coil</keyword>
<dbReference type="InterPro" id="IPR014729">
    <property type="entry name" value="Rossmann-like_a/b/a_fold"/>
</dbReference>
<dbReference type="OrthoDB" id="629407at2759"/>
<dbReference type="CDD" id="cd07962">
    <property type="entry name" value="Anticodon_Ia_Val"/>
    <property type="match status" value="1"/>
</dbReference>
<evidence type="ECO:0000256" key="12">
    <source>
        <dbReference type="RuleBase" id="RU363035"/>
    </source>
</evidence>
<dbReference type="GO" id="GO:0006438">
    <property type="term" value="P:valyl-tRNA aminoacylation"/>
    <property type="evidence" value="ECO:0007669"/>
    <property type="project" value="InterPro"/>
</dbReference>
<comment type="similarity">
    <text evidence="2 12">Belongs to the class-I aminoacyl-tRNA synthetase family.</text>
</comment>
<dbReference type="FunFam" id="3.90.740.10:FF:000005">
    <property type="entry name" value="Valine--tRNA ligase, mitochondrial"/>
    <property type="match status" value="1"/>
</dbReference>
<dbReference type="Gene3D" id="3.90.740.10">
    <property type="entry name" value="Valyl/Leucyl/Isoleucyl-tRNA synthetase, editing domain"/>
    <property type="match status" value="1"/>
</dbReference>
<dbReference type="SUPFAM" id="SSF52374">
    <property type="entry name" value="Nucleotidylyl transferase"/>
    <property type="match status" value="1"/>
</dbReference>
<dbReference type="PROSITE" id="PS00178">
    <property type="entry name" value="AA_TRNA_LIGASE_I"/>
    <property type="match status" value="1"/>
</dbReference>
<dbReference type="PANTHER" id="PTHR11946:SF109">
    <property type="entry name" value="VALINE--TRNA LIGASE"/>
    <property type="match status" value="1"/>
</dbReference>
<keyword evidence="5 12" id="KW-0436">Ligase</keyword>
<dbReference type="GO" id="GO:0002161">
    <property type="term" value="F:aminoacyl-tRNA deacylase activity"/>
    <property type="evidence" value="ECO:0007669"/>
    <property type="project" value="InterPro"/>
</dbReference>
<evidence type="ECO:0000256" key="6">
    <source>
        <dbReference type="ARBA" id="ARBA00022741"/>
    </source>
</evidence>
<evidence type="ECO:0000256" key="13">
    <source>
        <dbReference type="SAM" id="Coils"/>
    </source>
</evidence>
<dbReference type="InterPro" id="IPR009008">
    <property type="entry name" value="Val/Leu/Ile-tRNA-synth_edit"/>
</dbReference>
<dbReference type="CDD" id="cd00817">
    <property type="entry name" value="ValRS_core"/>
    <property type="match status" value="1"/>
</dbReference>
<dbReference type="Gene3D" id="3.40.50.620">
    <property type="entry name" value="HUPs"/>
    <property type="match status" value="2"/>
</dbReference>
<keyword evidence="17" id="KW-1185">Reference proteome</keyword>
<dbReference type="GO" id="GO:0004832">
    <property type="term" value="F:valine-tRNA ligase activity"/>
    <property type="evidence" value="ECO:0007669"/>
    <property type="project" value="UniProtKB-EC"/>
</dbReference>
<evidence type="ECO:0000259" key="15">
    <source>
        <dbReference type="Pfam" id="PF08264"/>
    </source>
</evidence>
<reference evidence="16" key="1">
    <citation type="submission" date="2022-01" db="EMBL/GenBank/DDBJ databases">
        <authorList>
            <person name="King R."/>
        </authorList>
    </citation>
    <scope>NUCLEOTIDE SEQUENCE</scope>
</reference>
<evidence type="ECO:0000256" key="7">
    <source>
        <dbReference type="ARBA" id="ARBA00022840"/>
    </source>
</evidence>
<dbReference type="SUPFAM" id="SSF47323">
    <property type="entry name" value="Anticodon-binding domain of a subclass of class I aminoacyl-tRNA synthetases"/>
    <property type="match status" value="1"/>
</dbReference>
<feature type="coiled-coil region" evidence="13">
    <location>
        <begin position="908"/>
        <end position="935"/>
    </location>
</feature>
<gene>
    <name evidence="16" type="ORF">PSYICH_LOCUS143</name>
</gene>
<dbReference type="SUPFAM" id="SSF50677">
    <property type="entry name" value="ValRS/IleRS/LeuRS editing domain"/>
    <property type="match status" value="1"/>
</dbReference>
<dbReference type="Proteomes" id="UP001153636">
    <property type="component" value="Chromosome 1"/>
</dbReference>
<evidence type="ECO:0000256" key="5">
    <source>
        <dbReference type="ARBA" id="ARBA00022598"/>
    </source>
</evidence>
<dbReference type="PRINTS" id="PR00986">
    <property type="entry name" value="TRNASYNTHVAL"/>
</dbReference>
<keyword evidence="9 12" id="KW-0030">Aminoacyl-tRNA synthetase</keyword>
<dbReference type="AlphaFoldDB" id="A0A9P0CD29"/>
<evidence type="ECO:0000256" key="9">
    <source>
        <dbReference type="ARBA" id="ARBA00023146"/>
    </source>
</evidence>
<protein>
    <recommendedName>
        <fullName evidence="3">valine--tRNA ligase</fullName>
        <ecNumber evidence="3">6.1.1.9</ecNumber>
    </recommendedName>
    <alternativeName>
        <fullName evidence="10">Valyl-tRNA synthetase</fullName>
    </alternativeName>
</protein>
<evidence type="ECO:0000256" key="4">
    <source>
        <dbReference type="ARBA" id="ARBA00022490"/>
    </source>
</evidence>
<comment type="catalytic activity">
    <reaction evidence="11">
        <text>tRNA(Val) + L-valine + ATP = L-valyl-tRNA(Val) + AMP + diphosphate</text>
        <dbReference type="Rhea" id="RHEA:10704"/>
        <dbReference type="Rhea" id="RHEA-COMP:9672"/>
        <dbReference type="Rhea" id="RHEA-COMP:9708"/>
        <dbReference type="ChEBI" id="CHEBI:30616"/>
        <dbReference type="ChEBI" id="CHEBI:33019"/>
        <dbReference type="ChEBI" id="CHEBI:57762"/>
        <dbReference type="ChEBI" id="CHEBI:78442"/>
        <dbReference type="ChEBI" id="CHEBI:78537"/>
        <dbReference type="ChEBI" id="CHEBI:456215"/>
        <dbReference type="EC" id="6.1.1.9"/>
    </reaction>
</comment>
<keyword evidence="6 12" id="KW-0547">Nucleotide-binding</keyword>
<dbReference type="PANTHER" id="PTHR11946">
    <property type="entry name" value="VALYL-TRNA SYNTHETASES"/>
    <property type="match status" value="1"/>
</dbReference>
<proteinExistence type="inferred from homology"/>
<keyword evidence="8 12" id="KW-0648">Protein biosynthesis</keyword>
<sequence>MFRLYNRGRYKHLRDIFYSTCHRKNSTINANNELDQGYVPHKLEPFNKNKNYFKPPVKISKPFTLVLPPPNITGTLHLGHALTATVQDVIIRWKQMQGIETVWIPGMDHAGIATQMVVEKLLWKGSKQTRYDIGRETFLEKVQEWKNEKGGVIGEQLRQLGVLLDWDKEVFTLDEQRSKAVKQAFIQLFDTGLIYRSDSLVNWSCLLKSAISDIEVEQLPITGSTYVSVPGYDKPVEFGILTKFAYIIEGTGEEIVVATTRPETMLGDVAVAVHPEDQRYSKFIGLHLKHPFRHDRIPIIADAFVDREFGTGAVKITPAHDFNDFDVGKRHALQALSVIDENGHLTQACGQFAGLPRFEARKVITEELRKIGLLRGRQDHTMVVPICSRSKDVVEFLIRPQWFLNCDSMAAEAVRDVKEGRLSIEPKELEKTWFAWLENIRDWCISRQLWWGHQIPAYLCSSKSTDKTVWVAAENEQIALKKAASKLGLESSDLEAKRDEDVLDTWFSSALHPFSVFGWPSKTDDLSKYYPLSLMETGHDILFFWVARMVMLGTKLTGQLPFNKVLLHGIVCDAQGRKMSKSLGNVVAPEDVIKGASLENLKRISETNYDLGILSKEELDRSVQGQKKMFPDGIPECGSDALRFTLMSHNIKNFYIHFDVRECYTNKLFCNKIWQATKFTKLWYSNVSALQELKVIQFDSLSIVDKWILSKLSHCVDKVNEGMENFDFCTSTGALKNFLYYEFCDIYLETTKRGLRAADGLVAAGHLWTLLTCLDIGLRSLAPFMPVLSEHLHTRLPLFPGEEKVLEYPQKLNWTNGAIEKYIEELMNVVVAIRRLKKVFRISVKGGSKVHLVSTSSFLSNYSQIIEDLTGFQNITVSDRISPEFSNNILKDKVENTYVYVQVSDDVKKSLQLDLDKSEKKMGKLQKELDRLKKMVSHNNYVVNVDEKKKELDSKKIISLEDQLSRLQYFQNIAKG</sequence>
<evidence type="ECO:0000256" key="1">
    <source>
        <dbReference type="ARBA" id="ARBA00004496"/>
    </source>
</evidence>
<evidence type="ECO:0000256" key="3">
    <source>
        <dbReference type="ARBA" id="ARBA00013169"/>
    </source>
</evidence>
<dbReference type="EC" id="6.1.1.9" evidence="3"/>
<organism evidence="16 17">
    <name type="scientific">Psylliodes chrysocephalus</name>
    <dbReference type="NCBI Taxonomy" id="3402493"/>
    <lineage>
        <taxon>Eukaryota</taxon>
        <taxon>Metazoa</taxon>
        <taxon>Ecdysozoa</taxon>
        <taxon>Arthropoda</taxon>
        <taxon>Hexapoda</taxon>
        <taxon>Insecta</taxon>
        <taxon>Pterygota</taxon>
        <taxon>Neoptera</taxon>
        <taxon>Endopterygota</taxon>
        <taxon>Coleoptera</taxon>
        <taxon>Polyphaga</taxon>
        <taxon>Cucujiformia</taxon>
        <taxon>Chrysomeloidea</taxon>
        <taxon>Chrysomelidae</taxon>
        <taxon>Galerucinae</taxon>
        <taxon>Alticini</taxon>
        <taxon>Psylliodes</taxon>
    </lineage>
</organism>
<evidence type="ECO:0000313" key="16">
    <source>
        <dbReference type="EMBL" id="CAH1099794.1"/>
    </source>
</evidence>
<evidence type="ECO:0000259" key="14">
    <source>
        <dbReference type="Pfam" id="PF00133"/>
    </source>
</evidence>
<keyword evidence="7 12" id="KW-0067">ATP-binding</keyword>
<dbReference type="InterPro" id="IPR009080">
    <property type="entry name" value="tRNAsynth_Ia_anticodon-bd"/>
</dbReference>
<dbReference type="EMBL" id="OV651813">
    <property type="protein sequence ID" value="CAH1099794.1"/>
    <property type="molecule type" value="Genomic_DNA"/>
</dbReference>
<dbReference type="InterPro" id="IPR001412">
    <property type="entry name" value="aa-tRNA-synth_I_CS"/>
</dbReference>
<dbReference type="Pfam" id="PF08264">
    <property type="entry name" value="Anticodon_1"/>
    <property type="match status" value="1"/>
</dbReference>
<evidence type="ECO:0000256" key="10">
    <source>
        <dbReference type="ARBA" id="ARBA00029936"/>
    </source>
</evidence>
<evidence type="ECO:0000256" key="8">
    <source>
        <dbReference type="ARBA" id="ARBA00022917"/>
    </source>
</evidence>
<feature type="domain" description="Aminoacyl-tRNA synthetase class Ia" evidence="14">
    <location>
        <begin position="49"/>
        <end position="649"/>
    </location>
</feature>
<dbReference type="NCBIfam" id="NF004349">
    <property type="entry name" value="PRK05729.1"/>
    <property type="match status" value="1"/>
</dbReference>
<dbReference type="NCBIfam" id="TIGR00422">
    <property type="entry name" value="valS"/>
    <property type="match status" value="1"/>
</dbReference>